<reference evidence="2" key="1">
    <citation type="submission" date="2016-10" db="EMBL/GenBank/DDBJ databases">
        <authorList>
            <person name="Varghese N."/>
            <person name="Submissions S."/>
        </authorList>
    </citation>
    <scope>NUCLEOTIDE SEQUENCE [LARGE SCALE GENOMIC DNA]</scope>
    <source>
        <strain evidence="2">CGMCC 1.7285</strain>
    </source>
</reference>
<dbReference type="AlphaFoldDB" id="A0A1I6GMT4"/>
<evidence type="ECO:0000313" key="2">
    <source>
        <dbReference type="Proteomes" id="UP000199424"/>
    </source>
</evidence>
<dbReference type="EMBL" id="FOYU01000001">
    <property type="protein sequence ID" value="SFR43446.1"/>
    <property type="molecule type" value="Genomic_DNA"/>
</dbReference>
<evidence type="ECO:0000313" key="1">
    <source>
        <dbReference type="EMBL" id="SFR43446.1"/>
    </source>
</evidence>
<accession>A0A1I6GMT4</accession>
<protein>
    <submittedName>
        <fullName evidence="1">Uncharacterized protein</fullName>
    </submittedName>
</protein>
<gene>
    <name evidence="1" type="ORF">SAMN04488070_0958</name>
</gene>
<sequence>MTPHYSEAMGLRRVATDIFAAITQYQREYGATDSALAGCEIALGLGVYFNTITTALFGEIHRDINFAH</sequence>
<proteinExistence type="predicted"/>
<name>A0A1I6GMT4_9GAMM</name>
<dbReference type="Proteomes" id="UP000199424">
    <property type="component" value="Unassembled WGS sequence"/>
</dbReference>
<keyword evidence="2" id="KW-1185">Reference proteome</keyword>
<organism evidence="1 2">
    <name type="scientific">Pseudidiomarina maritima</name>
    <dbReference type="NCBI Taxonomy" id="519453"/>
    <lineage>
        <taxon>Bacteria</taxon>
        <taxon>Pseudomonadati</taxon>
        <taxon>Pseudomonadota</taxon>
        <taxon>Gammaproteobacteria</taxon>
        <taxon>Alteromonadales</taxon>
        <taxon>Idiomarinaceae</taxon>
        <taxon>Pseudidiomarina</taxon>
    </lineage>
</organism>